<gene>
    <name evidence="1" type="ORF">EB796_004499</name>
</gene>
<accession>A0A7J7KG41</accession>
<protein>
    <submittedName>
        <fullName evidence="1">Uncharacterized protein</fullName>
    </submittedName>
</protein>
<comment type="caution">
    <text evidence="1">The sequence shown here is derived from an EMBL/GenBank/DDBJ whole genome shotgun (WGS) entry which is preliminary data.</text>
</comment>
<dbReference type="Proteomes" id="UP000593567">
    <property type="component" value="Unassembled WGS sequence"/>
</dbReference>
<keyword evidence="2" id="KW-1185">Reference proteome</keyword>
<dbReference type="AlphaFoldDB" id="A0A7J7KG41"/>
<dbReference type="EMBL" id="VXIV02000607">
    <property type="protein sequence ID" value="KAF6037195.1"/>
    <property type="molecule type" value="Genomic_DNA"/>
</dbReference>
<evidence type="ECO:0000313" key="1">
    <source>
        <dbReference type="EMBL" id="KAF6037195.1"/>
    </source>
</evidence>
<sequence>MLGRVWLSIEYRPCLFIIIITVCVGFEGVRIQSATFLVFTISDMLYNGCCLWCLKTGNIALGYQFFLVESFLHPDSPAGESNIFSFFSKFSATILSQSNVFITFV</sequence>
<reference evidence="1" key="1">
    <citation type="submission" date="2020-06" db="EMBL/GenBank/DDBJ databases">
        <title>Draft genome of Bugula neritina, a colonial animal packing powerful symbionts and potential medicines.</title>
        <authorList>
            <person name="Rayko M."/>
        </authorList>
    </citation>
    <scope>NUCLEOTIDE SEQUENCE [LARGE SCALE GENOMIC DNA]</scope>
    <source>
        <strain evidence="1">Kwan_BN1</strain>
    </source>
</reference>
<evidence type="ECO:0000313" key="2">
    <source>
        <dbReference type="Proteomes" id="UP000593567"/>
    </source>
</evidence>
<proteinExistence type="predicted"/>
<name>A0A7J7KG41_BUGNE</name>
<organism evidence="1 2">
    <name type="scientific">Bugula neritina</name>
    <name type="common">Brown bryozoan</name>
    <name type="synonym">Sertularia neritina</name>
    <dbReference type="NCBI Taxonomy" id="10212"/>
    <lineage>
        <taxon>Eukaryota</taxon>
        <taxon>Metazoa</taxon>
        <taxon>Spiralia</taxon>
        <taxon>Lophotrochozoa</taxon>
        <taxon>Bryozoa</taxon>
        <taxon>Gymnolaemata</taxon>
        <taxon>Cheilostomatida</taxon>
        <taxon>Flustrina</taxon>
        <taxon>Buguloidea</taxon>
        <taxon>Bugulidae</taxon>
        <taxon>Bugula</taxon>
    </lineage>
</organism>